<accession>A0AAV9EF93</accession>
<sequence length="177" mass="20534">MNWGRGFWMSGTSRKREGRPGRGRGARGHCVEVLGDSLLGLKGAKRLAVKLRRLKQRLRAWGKQAKEDRVRRKRELTSTIAKIDGEEEEGPMDTQTRSRRALAVLLKQEEMEWHQRSKALWLKAGDNNTKFFHKMALQQRRTNWIVSLVVDGRVVNEAEIGGCLVEHFKRTFQKDKR</sequence>
<gene>
    <name evidence="2" type="ORF">QJS10_CPA07g00696</name>
</gene>
<protein>
    <submittedName>
        <fullName evidence="2">Uncharacterized protein</fullName>
    </submittedName>
</protein>
<evidence type="ECO:0000256" key="1">
    <source>
        <dbReference type="SAM" id="MobiDB-lite"/>
    </source>
</evidence>
<comment type="caution">
    <text evidence="2">The sequence shown here is derived from an EMBL/GenBank/DDBJ whole genome shotgun (WGS) entry which is preliminary data.</text>
</comment>
<dbReference type="EMBL" id="JAUJYO010000007">
    <property type="protein sequence ID" value="KAK1312032.1"/>
    <property type="molecule type" value="Genomic_DNA"/>
</dbReference>
<keyword evidence="3" id="KW-1185">Reference proteome</keyword>
<dbReference type="Proteomes" id="UP001180020">
    <property type="component" value="Unassembled WGS sequence"/>
</dbReference>
<evidence type="ECO:0000313" key="3">
    <source>
        <dbReference type="Proteomes" id="UP001180020"/>
    </source>
</evidence>
<organism evidence="2 3">
    <name type="scientific">Acorus calamus</name>
    <name type="common">Sweet flag</name>
    <dbReference type="NCBI Taxonomy" id="4465"/>
    <lineage>
        <taxon>Eukaryota</taxon>
        <taxon>Viridiplantae</taxon>
        <taxon>Streptophyta</taxon>
        <taxon>Embryophyta</taxon>
        <taxon>Tracheophyta</taxon>
        <taxon>Spermatophyta</taxon>
        <taxon>Magnoliopsida</taxon>
        <taxon>Liliopsida</taxon>
        <taxon>Acoraceae</taxon>
        <taxon>Acorus</taxon>
    </lineage>
</organism>
<name>A0AAV9EF93_ACOCL</name>
<dbReference type="AlphaFoldDB" id="A0AAV9EF93"/>
<feature type="region of interest" description="Disordered" evidence="1">
    <location>
        <begin position="1"/>
        <end position="26"/>
    </location>
</feature>
<reference evidence="2" key="2">
    <citation type="submission" date="2023-06" db="EMBL/GenBank/DDBJ databases">
        <authorList>
            <person name="Ma L."/>
            <person name="Liu K.-W."/>
            <person name="Li Z."/>
            <person name="Hsiao Y.-Y."/>
            <person name="Qi Y."/>
            <person name="Fu T."/>
            <person name="Tang G."/>
            <person name="Zhang D."/>
            <person name="Sun W.-H."/>
            <person name="Liu D.-K."/>
            <person name="Li Y."/>
            <person name="Chen G.-Z."/>
            <person name="Liu X.-D."/>
            <person name="Liao X.-Y."/>
            <person name="Jiang Y.-T."/>
            <person name="Yu X."/>
            <person name="Hao Y."/>
            <person name="Huang J."/>
            <person name="Zhao X.-W."/>
            <person name="Ke S."/>
            <person name="Chen Y.-Y."/>
            <person name="Wu W.-L."/>
            <person name="Hsu J.-L."/>
            <person name="Lin Y.-F."/>
            <person name="Huang M.-D."/>
            <person name="Li C.-Y."/>
            <person name="Huang L."/>
            <person name="Wang Z.-W."/>
            <person name="Zhao X."/>
            <person name="Zhong W.-Y."/>
            <person name="Peng D.-H."/>
            <person name="Ahmad S."/>
            <person name="Lan S."/>
            <person name="Zhang J.-S."/>
            <person name="Tsai W.-C."/>
            <person name="Van De Peer Y."/>
            <person name="Liu Z.-J."/>
        </authorList>
    </citation>
    <scope>NUCLEOTIDE SEQUENCE</scope>
    <source>
        <strain evidence="2">CP</strain>
        <tissue evidence="2">Leaves</tissue>
    </source>
</reference>
<reference evidence="2" key="1">
    <citation type="journal article" date="2023" name="Nat. Commun.">
        <title>Diploid and tetraploid genomes of Acorus and the evolution of monocots.</title>
        <authorList>
            <person name="Ma L."/>
            <person name="Liu K.W."/>
            <person name="Li Z."/>
            <person name="Hsiao Y.Y."/>
            <person name="Qi Y."/>
            <person name="Fu T."/>
            <person name="Tang G.D."/>
            <person name="Zhang D."/>
            <person name="Sun W.H."/>
            <person name="Liu D.K."/>
            <person name="Li Y."/>
            <person name="Chen G.Z."/>
            <person name="Liu X.D."/>
            <person name="Liao X.Y."/>
            <person name="Jiang Y.T."/>
            <person name="Yu X."/>
            <person name="Hao Y."/>
            <person name="Huang J."/>
            <person name="Zhao X.W."/>
            <person name="Ke S."/>
            <person name="Chen Y.Y."/>
            <person name="Wu W.L."/>
            <person name="Hsu J.L."/>
            <person name="Lin Y.F."/>
            <person name="Huang M.D."/>
            <person name="Li C.Y."/>
            <person name="Huang L."/>
            <person name="Wang Z.W."/>
            <person name="Zhao X."/>
            <person name="Zhong W.Y."/>
            <person name="Peng D.H."/>
            <person name="Ahmad S."/>
            <person name="Lan S."/>
            <person name="Zhang J.S."/>
            <person name="Tsai W.C."/>
            <person name="Van de Peer Y."/>
            <person name="Liu Z.J."/>
        </authorList>
    </citation>
    <scope>NUCLEOTIDE SEQUENCE</scope>
    <source>
        <strain evidence="2">CP</strain>
    </source>
</reference>
<evidence type="ECO:0000313" key="2">
    <source>
        <dbReference type="EMBL" id="KAK1312032.1"/>
    </source>
</evidence>
<proteinExistence type="predicted"/>